<dbReference type="PROSITE" id="PS51891">
    <property type="entry name" value="CENP_V_GFA"/>
    <property type="match status" value="1"/>
</dbReference>
<keyword evidence="3" id="KW-0862">Zinc</keyword>
<dbReference type="Proteomes" id="UP001295740">
    <property type="component" value="Unassembled WGS sequence"/>
</dbReference>
<dbReference type="InterPro" id="IPR052355">
    <property type="entry name" value="CENP-V-like"/>
</dbReference>
<reference evidence="5" key="1">
    <citation type="submission" date="2023-10" db="EMBL/GenBank/DDBJ databases">
        <authorList>
            <person name="Hackl T."/>
        </authorList>
    </citation>
    <scope>NUCLEOTIDE SEQUENCE</scope>
</reference>
<accession>A0AAI8YIQ5</accession>
<evidence type="ECO:0000259" key="4">
    <source>
        <dbReference type="PROSITE" id="PS51891"/>
    </source>
</evidence>
<organism evidence="5 6">
    <name type="scientific">Anthostomella pinea</name>
    <dbReference type="NCBI Taxonomy" id="933095"/>
    <lineage>
        <taxon>Eukaryota</taxon>
        <taxon>Fungi</taxon>
        <taxon>Dikarya</taxon>
        <taxon>Ascomycota</taxon>
        <taxon>Pezizomycotina</taxon>
        <taxon>Sordariomycetes</taxon>
        <taxon>Xylariomycetidae</taxon>
        <taxon>Xylariales</taxon>
        <taxon>Xylariaceae</taxon>
        <taxon>Anthostomella</taxon>
    </lineage>
</organism>
<evidence type="ECO:0000256" key="3">
    <source>
        <dbReference type="ARBA" id="ARBA00022833"/>
    </source>
</evidence>
<comment type="similarity">
    <text evidence="1">Belongs to the Gfa family.</text>
</comment>
<comment type="caution">
    <text evidence="5">The sequence shown here is derived from an EMBL/GenBank/DDBJ whole genome shotgun (WGS) entry which is preliminary data.</text>
</comment>
<protein>
    <submittedName>
        <fullName evidence="5">Uu.00g137720.m01.CDS01</fullName>
    </submittedName>
</protein>
<dbReference type="GO" id="GO:0046872">
    <property type="term" value="F:metal ion binding"/>
    <property type="evidence" value="ECO:0007669"/>
    <property type="project" value="UniProtKB-KW"/>
</dbReference>
<feature type="domain" description="CENP-V/GFA" evidence="4">
    <location>
        <begin position="11"/>
        <end position="132"/>
    </location>
</feature>
<name>A0AAI8YIQ5_9PEZI</name>
<evidence type="ECO:0000313" key="5">
    <source>
        <dbReference type="EMBL" id="CAJ2508746.1"/>
    </source>
</evidence>
<keyword evidence="6" id="KW-1185">Reference proteome</keyword>
<dbReference type="EMBL" id="CAUWAG010000012">
    <property type="protein sequence ID" value="CAJ2508746.1"/>
    <property type="molecule type" value="Genomic_DNA"/>
</dbReference>
<dbReference type="Pfam" id="PF04828">
    <property type="entry name" value="GFA"/>
    <property type="match status" value="1"/>
</dbReference>
<dbReference type="InterPro" id="IPR006913">
    <property type="entry name" value="CENP-V/GFA"/>
</dbReference>
<dbReference type="AlphaFoldDB" id="A0AAI8YIQ5"/>
<gene>
    <name evidence="5" type="ORF">KHLLAP_LOCUS9214</name>
</gene>
<keyword evidence="2" id="KW-0479">Metal-binding</keyword>
<dbReference type="PANTHER" id="PTHR28620">
    <property type="entry name" value="CENTROMERE PROTEIN V"/>
    <property type="match status" value="1"/>
</dbReference>
<proteinExistence type="inferred from homology"/>
<sequence length="145" mass="16127">MAEPTAPKLTYKGNCHCGLVRFTAALPDIRMGTVNRCNCSICTKNGYLLVYPRVEDVTFVSGLGGEGDDSLSVYRFGSGVKPHRFCRRWGTSIFIDFSESDRAVERAVVAINLRTFAGIEDMMGELKFRDVDGKHMLGPPYRPPE</sequence>
<evidence type="ECO:0000256" key="1">
    <source>
        <dbReference type="ARBA" id="ARBA00005495"/>
    </source>
</evidence>
<dbReference type="PANTHER" id="PTHR28620:SF1">
    <property type="entry name" value="CENP-V_GFA DOMAIN-CONTAINING PROTEIN"/>
    <property type="match status" value="1"/>
</dbReference>
<evidence type="ECO:0000313" key="6">
    <source>
        <dbReference type="Proteomes" id="UP001295740"/>
    </source>
</evidence>
<dbReference type="SUPFAM" id="SSF51316">
    <property type="entry name" value="Mss4-like"/>
    <property type="match status" value="1"/>
</dbReference>
<dbReference type="GO" id="GO:0016846">
    <property type="term" value="F:carbon-sulfur lyase activity"/>
    <property type="evidence" value="ECO:0007669"/>
    <property type="project" value="InterPro"/>
</dbReference>
<evidence type="ECO:0000256" key="2">
    <source>
        <dbReference type="ARBA" id="ARBA00022723"/>
    </source>
</evidence>
<dbReference type="InterPro" id="IPR011057">
    <property type="entry name" value="Mss4-like_sf"/>
</dbReference>
<dbReference type="Gene3D" id="2.170.150.70">
    <property type="match status" value="1"/>
</dbReference>